<proteinExistence type="predicted"/>
<dbReference type="AlphaFoldDB" id="A0A2M7RIL1"/>
<gene>
    <name evidence="1" type="ORF">COY66_04190</name>
</gene>
<dbReference type="EMBL" id="PFMD01000050">
    <property type="protein sequence ID" value="PIY96392.1"/>
    <property type="molecule type" value="Genomic_DNA"/>
</dbReference>
<dbReference type="Proteomes" id="UP000230779">
    <property type="component" value="Unassembled WGS sequence"/>
</dbReference>
<evidence type="ECO:0000313" key="1">
    <source>
        <dbReference type="EMBL" id="PIY96392.1"/>
    </source>
</evidence>
<evidence type="ECO:0000313" key="2">
    <source>
        <dbReference type="Proteomes" id="UP000230779"/>
    </source>
</evidence>
<comment type="caution">
    <text evidence="1">The sequence shown here is derived from an EMBL/GenBank/DDBJ whole genome shotgun (WGS) entry which is preliminary data.</text>
</comment>
<accession>A0A2M7RIL1</accession>
<organism evidence="1 2">
    <name type="scientific">Candidatus Kerfeldbacteria bacterium CG_4_10_14_0_8_um_filter_42_10</name>
    <dbReference type="NCBI Taxonomy" id="2014248"/>
    <lineage>
        <taxon>Bacteria</taxon>
        <taxon>Candidatus Kerfeldiibacteriota</taxon>
    </lineage>
</organism>
<sequence>MPNPPPINTIVLSTKPQLDAIAAVLLLLLFGEKNYPGIRKAKMEFRKKLPAEKTASGLESQGILVIDLEISNFKKESSSIASQVAESLGVSKDPALARLLSFIEKNNDPATRSPDSADQAFGLAALTKDLTQEYPDNPQKIIDLVMPFLLAYYRSEKKRATAAPSKEKAIKNEEVVNAFDVFQGKKLIRVMIVKSNDPFSCDFLKNHADVKADVILQQLVSGNINIVTNPDRQVDLHDTIVMLRVSEARKKNVVLEISSLEELAKPNILAGVEEWHYDSTGNCIQNLTTSTKLSLAEIEKIIKTGLNPIVLSELCPKDHCLRESCDFFDYHLERCLPIQNKSR</sequence>
<reference evidence="1 2" key="1">
    <citation type="submission" date="2017-09" db="EMBL/GenBank/DDBJ databases">
        <title>Depth-based differentiation of microbial function through sediment-hosted aquifers and enrichment of novel symbionts in the deep terrestrial subsurface.</title>
        <authorList>
            <person name="Probst A.J."/>
            <person name="Ladd B."/>
            <person name="Jarett J.K."/>
            <person name="Geller-Mcgrath D.E."/>
            <person name="Sieber C.M."/>
            <person name="Emerson J.B."/>
            <person name="Anantharaman K."/>
            <person name="Thomas B.C."/>
            <person name="Malmstrom R."/>
            <person name="Stieglmeier M."/>
            <person name="Klingl A."/>
            <person name="Woyke T."/>
            <person name="Ryan C.M."/>
            <person name="Banfield J.F."/>
        </authorList>
    </citation>
    <scope>NUCLEOTIDE SEQUENCE [LARGE SCALE GENOMIC DNA]</scope>
    <source>
        <strain evidence="1">CG_4_10_14_0_8_um_filter_42_10</strain>
    </source>
</reference>
<name>A0A2M7RIL1_9BACT</name>
<protein>
    <submittedName>
        <fullName evidence="1">Uncharacterized protein</fullName>
    </submittedName>
</protein>